<dbReference type="RefSeq" id="WP_366194381.1">
    <property type="nucleotide sequence ID" value="NZ_JBFBVU010000028.1"/>
</dbReference>
<feature type="domain" description="Inner membrane protein YgaP-like transmembrane" evidence="2">
    <location>
        <begin position="1"/>
        <end position="65"/>
    </location>
</feature>
<reference evidence="3 4" key="1">
    <citation type="submission" date="2024-07" db="EMBL/GenBank/DDBJ databases">
        <authorList>
            <person name="Kang M."/>
        </authorList>
    </citation>
    <scope>NUCLEOTIDE SEQUENCE [LARGE SCALE GENOMIC DNA]</scope>
    <source>
        <strain evidence="3 4">DFM31</strain>
    </source>
</reference>
<dbReference type="Pfam" id="PF11127">
    <property type="entry name" value="YgaP-like_TM"/>
    <property type="match status" value="1"/>
</dbReference>
<feature type="transmembrane region" description="Helical" evidence="1">
    <location>
        <begin position="12"/>
        <end position="29"/>
    </location>
</feature>
<keyword evidence="1" id="KW-0812">Transmembrane</keyword>
<keyword evidence="4" id="KW-1185">Reference proteome</keyword>
<feature type="transmembrane region" description="Helical" evidence="1">
    <location>
        <begin position="35"/>
        <end position="59"/>
    </location>
</feature>
<proteinExistence type="predicted"/>
<evidence type="ECO:0000259" key="2">
    <source>
        <dbReference type="Pfam" id="PF11127"/>
    </source>
</evidence>
<dbReference type="EMBL" id="JBFBVU010000028">
    <property type="protein sequence ID" value="MEV8468428.1"/>
    <property type="molecule type" value="Genomic_DNA"/>
</dbReference>
<keyword evidence="1" id="KW-1133">Transmembrane helix</keyword>
<keyword evidence="1" id="KW-0472">Membrane</keyword>
<evidence type="ECO:0000313" key="4">
    <source>
        <dbReference type="Proteomes" id="UP001553161"/>
    </source>
</evidence>
<evidence type="ECO:0000313" key="3">
    <source>
        <dbReference type="EMBL" id="MEV8468428.1"/>
    </source>
</evidence>
<accession>A0ABV3LAA0</accession>
<dbReference type="Gene3D" id="6.10.140.1340">
    <property type="match status" value="1"/>
</dbReference>
<organism evidence="3 4">
    <name type="scientific">Meridianimarinicoccus marinus</name>
    <dbReference type="NCBI Taxonomy" id="3231483"/>
    <lineage>
        <taxon>Bacteria</taxon>
        <taxon>Pseudomonadati</taxon>
        <taxon>Pseudomonadota</taxon>
        <taxon>Alphaproteobacteria</taxon>
        <taxon>Rhodobacterales</taxon>
        <taxon>Paracoccaceae</taxon>
        <taxon>Meridianimarinicoccus</taxon>
    </lineage>
</organism>
<sequence length="66" mass="6881">MTANVGKIDRILRAVIGVILLLVALTGAVSGGLFWLALVVGAVMLATSAMKFCPAYRLLGKSTCNM</sequence>
<protein>
    <submittedName>
        <fullName evidence="3">DUF2892 domain-containing protein</fullName>
    </submittedName>
</protein>
<dbReference type="InterPro" id="IPR021309">
    <property type="entry name" value="YgaP-like_TM"/>
</dbReference>
<gene>
    <name evidence="3" type="ORF">AB0T83_16760</name>
</gene>
<evidence type="ECO:0000256" key="1">
    <source>
        <dbReference type="SAM" id="Phobius"/>
    </source>
</evidence>
<name>A0ABV3LAA0_9RHOB</name>
<dbReference type="Proteomes" id="UP001553161">
    <property type="component" value="Unassembled WGS sequence"/>
</dbReference>
<comment type="caution">
    <text evidence="3">The sequence shown here is derived from an EMBL/GenBank/DDBJ whole genome shotgun (WGS) entry which is preliminary data.</text>
</comment>